<gene>
    <name evidence="2" type="ORF">QTO34_007623</name>
</gene>
<evidence type="ECO:0000313" key="3">
    <source>
        <dbReference type="Proteomes" id="UP001177744"/>
    </source>
</evidence>
<feature type="compositionally biased region" description="Low complexity" evidence="1">
    <location>
        <begin position="65"/>
        <end position="77"/>
    </location>
</feature>
<proteinExistence type="predicted"/>
<dbReference type="EMBL" id="JAULJE010000019">
    <property type="protein sequence ID" value="KAK1331946.1"/>
    <property type="molecule type" value="Genomic_DNA"/>
</dbReference>
<reference evidence="2" key="1">
    <citation type="submission" date="2023-06" db="EMBL/GenBank/DDBJ databases">
        <title>Reference genome for the Northern bat (Eptesicus nilssonii), a most northern bat species.</title>
        <authorList>
            <person name="Laine V.N."/>
            <person name="Pulliainen A.T."/>
            <person name="Lilley T.M."/>
        </authorList>
    </citation>
    <scope>NUCLEOTIDE SEQUENCE</scope>
    <source>
        <strain evidence="2">BLF_Eptnil</strain>
        <tissue evidence="2">Kidney</tissue>
    </source>
</reference>
<name>A0AA40HIS2_CNENI</name>
<accession>A0AA40HIS2</accession>
<organism evidence="2 3">
    <name type="scientific">Cnephaeus nilssonii</name>
    <name type="common">Northern bat</name>
    <name type="synonym">Eptesicus nilssonii</name>
    <dbReference type="NCBI Taxonomy" id="3371016"/>
    <lineage>
        <taxon>Eukaryota</taxon>
        <taxon>Metazoa</taxon>
        <taxon>Chordata</taxon>
        <taxon>Craniata</taxon>
        <taxon>Vertebrata</taxon>
        <taxon>Euteleostomi</taxon>
        <taxon>Mammalia</taxon>
        <taxon>Eutheria</taxon>
        <taxon>Laurasiatheria</taxon>
        <taxon>Chiroptera</taxon>
        <taxon>Yangochiroptera</taxon>
        <taxon>Vespertilionidae</taxon>
        <taxon>Cnephaeus</taxon>
    </lineage>
</organism>
<dbReference type="AlphaFoldDB" id="A0AA40HIS2"/>
<evidence type="ECO:0000256" key="1">
    <source>
        <dbReference type="SAM" id="MobiDB-lite"/>
    </source>
</evidence>
<comment type="caution">
    <text evidence="2">The sequence shown here is derived from an EMBL/GenBank/DDBJ whole genome shotgun (WGS) entry which is preliminary data.</text>
</comment>
<dbReference type="Proteomes" id="UP001177744">
    <property type="component" value="Unassembled WGS sequence"/>
</dbReference>
<sequence>MSLPATALNKLKSKGCIFKGKGKGNKAAQSRSAKGKPCCCCLCSHTLTDPAPLAPADGEEPLGPSPAAGVSGAGAVSRCERWLLP</sequence>
<protein>
    <submittedName>
        <fullName evidence="2">Uncharacterized protein</fullName>
    </submittedName>
</protein>
<keyword evidence="3" id="KW-1185">Reference proteome</keyword>
<feature type="region of interest" description="Disordered" evidence="1">
    <location>
        <begin position="53"/>
        <end position="85"/>
    </location>
</feature>
<evidence type="ECO:0000313" key="2">
    <source>
        <dbReference type="EMBL" id="KAK1331946.1"/>
    </source>
</evidence>